<name>A0ABY7WQS9_9LACO</name>
<evidence type="ECO:0000256" key="1">
    <source>
        <dbReference type="HAMAP-Rule" id="MF_00652"/>
    </source>
</evidence>
<dbReference type="PANTHER" id="PTHR30283:SF4">
    <property type="entry name" value="PEROXIDE STRESS RESISTANCE PROTEIN YAAA"/>
    <property type="match status" value="1"/>
</dbReference>
<keyword evidence="3" id="KW-1185">Reference proteome</keyword>
<dbReference type="EMBL" id="CP117884">
    <property type="protein sequence ID" value="WDF81728.1"/>
    <property type="molecule type" value="Genomic_DNA"/>
</dbReference>
<dbReference type="HAMAP" id="MF_00652">
    <property type="entry name" value="UPF0246"/>
    <property type="match status" value="1"/>
</dbReference>
<evidence type="ECO:0000313" key="3">
    <source>
        <dbReference type="Proteomes" id="UP001220377"/>
    </source>
</evidence>
<comment type="similarity">
    <text evidence="1">Belongs to the UPF0246 family.</text>
</comment>
<proteinExistence type="inferred from homology"/>
<dbReference type="NCBIfam" id="NF002543">
    <property type="entry name" value="PRK02101.1-4"/>
    <property type="match status" value="1"/>
</dbReference>
<accession>A0ABY7WQS9</accession>
<evidence type="ECO:0000313" key="2">
    <source>
        <dbReference type="EMBL" id="WDF81728.1"/>
    </source>
</evidence>
<protein>
    <recommendedName>
        <fullName evidence="1">UPF0246 protein PQ472_07275</fullName>
    </recommendedName>
</protein>
<dbReference type="RefSeq" id="WP_274258687.1">
    <property type="nucleotide sequence ID" value="NZ_CP117884.1"/>
</dbReference>
<gene>
    <name evidence="2" type="primary">yaaA</name>
    <name evidence="2" type="ORF">PQ472_07275</name>
</gene>
<sequence>MQVIIAPAKKMTIDTDSFATRSEPQFLKDARAITRAMQQLDYEQAKQLWQTSDRLTQPNFNYLQQMQLGRNLTPAVMAYVGIQYQSMAPDLMTAAELDYLQDHLRILSGLYGVLRPFDGIVPYRLEMQAKLRVGAKVGLYDYWGARLHDALDFANGPVINLASQEYAKAVRPFLTEGEQLVDVTFGRLEGGRVKMRATRAKMARGAMVRFMAEQQVTTLAGLTAFDHPEYTFAQTLSTPTKLVFLER</sequence>
<reference evidence="2 3" key="1">
    <citation type="submission" date="2023-02" db="EMBL/GenBank/DDBJ databases">
        <title>Genome sequence of Lacticaseibacillus sp. KACC 23028.</title>
        <authorList>
            <person name="Kim S."/>
            <person name="Heo J."/>
            <person name="Kwon S.-W."/>
        </authorList>
    </citation>
    <scope>NUCLEOTIDE SEQUENCE [LARGE SCALE GENOMIC DNA]</scope>
    <source>
        <strain evidence="2 3">KACC 23028</strain>
    </source>
</reference>
<dbReference type="PANTHER" id="PTHR30283">
    <property type="entry name" value="PEROXIDE STRESS RESPONSE PROTEIN YAAA"/>
    <property type="match status" value="1"/>
</dbReference>
<dbReference type="Pfam" id="PF03883">
    <property type="entry name" value="H2O2_YaaD"/>
    <property type="match status" value="1"/>
</dbReference>
<organism evidence="2 3">
    <name type="scientific">Lacticaseibacillus pabuli</name>
    <dbReference type="NCBI Taxonomy" id="3025672"/>
    <lineage>
        <taxon>Bacteria</taxon>
        <taxon>Bacillati</taxon>
        <taxon>Bacillota</taxon>
        <taxon>Bacilli</taxon>
        <taxon>Lactobacillales</taxon>
        <taxon>Lactobacillaceae</taxon>
        <taxon>Lacticaseibacillus</taxon>
    </lineage>
</organism>
<dbReference type="InterPro" id="IPR005583">
    <property type="entry name" value="YaaA"/>
</dbReference>
<dbReference type="Proteomes" id="UP001220377">
    <property type="component" value="Chromosome"/>
</dbReference>